<reference evidence="1 2" key="1">
    <citation type="journal article" date="2021" name="Commun. Biol.">
        <title>The genome of Shorea leprosula (Dipterocarpaceae) highlights the ecological relevance of drought in aseasonal tropical rainforests.</title>
        <authorList>
            <person name="Ng K.K.S."/>
            <person name="Kobayashi M.J."/>
            <person name="Fawcett J.A."/>
            <person name="Hatakeyama M."/>
            <person name="Paape T."/>
            <person name="Ng C.H."/>
            <person name="Ang C.C."/>
            <person name="Tnah L.H."/>
            <person name="Lee C.T."/>
            <person name="Nishiyama T."/>
            <person name="Sese J."/>
            <person name="O'Brien M.J."/>
            <person name="Copetti D."/>
            <person name="Mohd Noor M.I."/>
            <person name="Ong R.C."/>
            <person name="Putra M."/>
            <person name="Sireger I.Z."/>
            <person name="Indrioko S."/>
            <person name="Kosugi Y."/>
            <person name="Izuno A."/>
            <person name="Isagi Y."/>
            <person name="Lee S.L."/>
            <person name="Shimizu K.K."/>
        </authorList>
    </citation>
    <scope>NUCLEOTIDE SEQUENCE [LARGE SCALE GENOMIC DNA]</scope>
    <source>
        <strain evidence="1">214</strain>
    </source>
</reference>
<accession>A0AAV5I0A2</accession>
<dbReference type="PANTHER" id="PTHR33334">
    <property type="entry name" value="PROTEIN LNK1"/>
    <property type="match status" value="1"/>
</dbReference>
<keyword evidence="2" id="KW-1185">Reference proteome</keyword>
<protein>
    <recommendedName>
        <fullName evidence="3">Protein LNK3</fullName>
    </recommendedName>
</protein>
<dbReference type="EMBL" id="BPVZ01000005">
    <property type="protein sequence ID" value="GKU91393.1"/>
    <property type="molecule type" value="Genomic_DNA"/>
</dbReference>
<proteinExistence type="predicted"/>
<sequence>MDWYFGNGIDDLVVPKDHELSDRFPSPESWSNWGISAPGNIESPNKCFIMDSNLNQDFNEVEMESHLNAKDQSCCSSVCRGLSEESLLNHAPTSHQQIDYQLDELSRFQQMDDIFLNSLLENLPENEDLDKPYLISLDSEHDMMPSDNLLEDVVSNYQSIENSKHLNTHACSPSQSLQKEVHVLCISPTNMEKKSSLTVKVPLANIPAPSENSCINGHLAPEPSLEESVLWELETVMTQLPDKTRICFRDAFYRLAKNSKQNIMVHNQSRILPLETELPSHDAKIRPERQNAVESETNTIDRAIASLTFNKMEVNVRDFPPVKYNVTKATGSLKHSSNLSEIQYFPQTSIVTSDAEVPTFVSR</sequence>
<comment type="caution">
    <text evidence="1">The sequence shown here is derived from an EMBL/GenBank/DDBJ whole genome shotgun (WGS) entry which is preliminary data.</text>
</comment>
<evidence type="ECO:0000313" key="2">
    <source>
        <dbReference type="Proteomes" id="UP001054252"/>
    </source>
</evidence>
<name>A0AAV5I0A2_9ROSI</name>
<dbReference type="InterPro" id="IPR039928">
    <property type="entry name" value="LNK"/>
</dbReference>
<dbReference type="GO" id="GO:0007623">
    <property type="term" value="P:circadian rhythm"/>
    <property type="evidence" value="ECO:0007669"/>
    <property type="project" value="InterPro"/>
</dbReference>
<dbReference type="AlphaFoldDB" id="A0AAV5I0A2"/>
<gene>
    <name evidence="1" type="ORF">SLEP1_g5276</name>
</gene>
<evidence type="ECO:0008006" key="3">
    <source>
        <dbReference type="Google" id="ProtNLM"/>
    </source>
</evidence>
<organism evidence="1 2">
    <name type="scientific">Rubroshorea leprosula</name>
    <dbReference type="NCBI Taxonomy" id="152421"/>
    <lineage>
        <taxon>Eukaryota</taxon>
        <taxon>Viridiplantae</taxon>
        <taxon>Streptophyta</taxon>
        <taxon>Embryophyta</taxon>
        <taxon>Tracheophyta</taxon>
        <taxon>Spermatophyta</taxon>
        <taxon>Magnoliopsida</taxon>
        <taxon>eudicotyledons</taxon>
        <taxon>Gunneridae</taxon>
        <taxon>Pentapetalae</taxon>
        <taxon>rosids</taxon>
        <taxon>malvids</taxon>
        <taxon>Malvales</taxon>
        <taxon>Dipterocarpaceae</taxon>
        <taxon>Rubroshorea</taxon>
    </lineage>
</organism>
<evidence type="ECO:0000313" key="1">
    <source>
        <dbReference type="EMBL" id="GKU91393.1"/>
    </source>
</evidence>
<dbReference type="GO" id="GO:0006355">
    <property type="term" value="P:regulation of DNA-templated transcription"/>
    <property type="evidence" value="ECO:0007669"/>
    <property type="project" value="InterPro"/>
</dbReference>
<dbReference type="PANTHER" id="PTHR33334:SF10">
    <property type="entry name" value="PROTEIN LNK4"/>
    <property type="match status" value="1"/>
</dbReference>
<dbReference type="Proteomes" id="UP001054252">
    <property type="component" value="Unassembled WGS sequence"/>
</dbReference>